<sequence>MAHVDAVIRKTHVTVEYAHKFYEDIPGSSVYWVNAGSAAQFELSYRHIAKNLHIDMKGLGDRSVVETVFHALRQDNSGYWIMIVDGMDDSDNLVATEPAIAGRRLLDFVPKTPFARILATTRSQDLAMQMVNQNNTHIIEVPALNDDDASLILLGKPTSDKAKRKAAVTIANHLGNSAGAIIMVHLFHKSAMKSGLRAYMETISKPKATLKPDQMTMHAWTLLYEKVKKEQDADAHLLCLMGSIEVQCIPSSFFKRSELFDQLPRLVKSGMVEPSSDNRVHTITTTIRRCIHKKLEKSKERNMIEVQALHIMCERFAETEEDKSDLIPCALAVLRFQPTSKEARKNLATLEHRVGSYYDSQGYYREALNHFKECLKLCEGGPGEHRDLAEQAKKAIEKTNSQMALSSKTRSAMKKPADHQTEKGKIDFKQLAKGDWKDRPDMVEQASNFANSQLLQGGKEGPQEALQLYQRVLDWCKEKYGETDIDTGRRQYNLALAHEEVGEYDKAATLYQSAAQIFEQHLGADHPELLRILAALACLFCRQGRLEEAQSVFNVVLPVQQRVLGLDHPETLVTRQNIAMMLESMGKVEAAGDELEEVLAVQARLLGCDDPAVLRTYCSLAMNYRLRGRFEEAEKLFAETLRTQKKLLGENHRDTLMTKLMRKEFQHQAGKKSRAPALDKQKRGLPVVS</sequence>
<dbReference type="InterPro" id="IPR011990">
    <property type="entry name" value="TPR-like_helical_dom_sf"/>
</dbReference>
<accession>A0AAN9YNB5</accession>
<feature type="compositionally biased region" description="Polar residues" evidence="4">
    <location>
        <begin position="401"/>
        <end position="410"/>
    </location>
</feature>
<feature type="repeat" description="TPR" evidence="3">
    <location>
        <begin position="348"/>
        <end position="381"/>
    </location>
</feature>
<dbReference type="PANTHER" id="PTHR45641">
    <property type="entry name" value="TETRATRICOPEPTIDE REPEAT PROTEIN (AFU_ORTHOLOGUE AFUA_6G03870)"/>
    <property type="match status" value="1"/>
</dbReference>
<evidence type="ECO:0008006" key="7">
    <source>
        <dbReference type="Google" id="ProtNLM"/>
    </source>
</evidence>
<name>A0AAN9YNB5_9PEZI</name>
<protein>
    <recommendedName>
        <fullName evidence="7">Kinesin light chain</fullName>
    </recommendedName>
</protein>
<feature type="region of interest" description="Disordered" evidence="4">
    <location>
        <begin position="664"/>
        <end position="689"/>
    </location>
</feature>
<feature type="region of interest" description="Disordered" evidence="4">
    <location>
        <begin position="401"/>
        <end position="423"/>
    </location>
</feature>
<dbReference type="EMBL" id="JAKJXP020000062">
    <property type="protein sequence ID" value="KAK7750531.1"/>
    <property type="molecule type" value="Genomic_DNA"/>
</dbReference>
<dbReference type="Pfam" id="PF13181">
    <property type="entry name" value="TPR_8"/>
    <property type="match status" value="1"/>
</dbReference>
<evidence type="ECO:0000313" key="6">
    <source>
        <dbReference type="Proteomes" id="UP001320420"/>
    </source>
</evidence>
<dbReference type="Gene3D" id="3.40.50.300">
    <property type="entry name" value="P-loop containing nucleotide triphosphate hydrolases"/>
    <property type="match status" value="1"/>
</dbReference>
<proteinExistence type="predicted"/>
<dbReference type="InterPro" id="IPR019734">
    <property type="entry name" value="TPR_rpt"/>
</dbReference>
<dbReference type="AlphaFoldDB" id="A0AAN9YNB5"/>
<evidence type="ECO:0000256" key="2">
    <source>
        <dbReference type="ARBA" id="ARBA00022803"/>
    </source>
</evidence>
<keyword evidence="2 3" id="KW-0802">TPR repeat</keyword>
<keyword evidence="1" id="KW-0677">Repeat</keyword>
<dbReference type="SUPFAM" id="SSF52540">
    <property type="entry name" value="P-loop containing nucleoside triphosphate hydrolases"/>
    <property type="match status" value="1"/>
</dbReference>
<dbReference type="Pfam" id="PF13424">
    <property type="entry name" value="TPR_12"/>
    <property type="match status" value="2"/>
</dbReference>
<dbReference type="PROSITE" id="PS50005">
    <property type="entry name" value="TPR"/>
    <property type="match status" value="1"/>
</dbReference>
<evidence type="ECO:0000313" key="5">
    <source>
        <dbReference type="EMBL" id="KAK7750531.1"/>
    </source>
</evidence>
<evidence type="ECO:0000256" key="1">
    <source>
        <dbReference type="ARBA" id="ARBA00022737"/>
    </source>
</evidence>
<comment type="caution">
    <text evidence="5">The sequence shown here is derived from an EMBL/GenBank/DDBJ whole genome shotgun (WGS) entry which is preliminary data.</text>
</comment>
<dbReference type="Proteomes" id="UP001320420">
    <property type="component" value="Unassembled WGS sequence"/>
</dbReference>
<evidence type="ECO:0000256" key="3">
    <source>
        <dbReference type="PROSITE-ProRule" id="PRU00339"/>
    </source>
</evidence>
<dbReference type="SMART" id="SM00028">
    <property type="entry name" value="TPR"/>
    <property type="match status" value="4"/>
</dbReference>
<gene>
    <name evidence="5" type="ORF">SLS62_007507</name>
</gene>
<organism evidence="5 6">
    <name type="scientific">Diatrype stigma</name>
    <dbReference type="NCBI Taxonomy" id="117547"/>
    <lineage>
        <taxon>Eukaryota</taxon>
        <taxon>Fungi</taxon>
        <taxon>Dikarya</taxon>
        <taxon>Ascomycota</taxon>
        <taxon>Pezizomycotina</taxon>
        <taxon>Sordariomycetes</taxon>
        <taxon>Xylariomycetidae</taxon>
        <taxon>Xylariales</taxon>
        <taxon>Diatrypaceae</taxon>
        <taxon>Diatrype</taxon>
    </lineage>
</organism>
<evidence type="ECO:0000256" key="4">
    <source>
        <dbReference type="SAM" id="MobiDB-lite"/>
    </source>
</evidence>
<dbReference type="PANTHER" id="PTHR45641:SF19">
    <property type="entry name" value="NEPHROCYSTIN-3"/>
    <property type="match status" value="1"/>
</dbReference>
<dbReference type="Gene3D" id="1.25.40.10">
    <property type="entry name" value="Tetratricopeptide repeat domain"/>
    <property type="match status" value="2"/>
</dbReference>
<reference evidence="5 6" key="1">
    <citation type="submission" date="2024-02" db="EMBL/GenBank/DDBJ databases">
        <title>De novo assembly and annotation of 12 fungi associated with fruit tree decline syndrome in Ontario, Canada.</title>
        <authorList>
            <person name="Sulman M."/>
            <person name="Ellouze W."/>
            <person name="Ilyukhin E."/>
        </authorList>
    </citation>
    <scope>NUCLEOTIDE SEQUENCE [LARGE SCALE GENOMIC DNA]</scope>
    <source>
        <strain evidence="5 6">M11/M66-122</strain>
    </source>
</reference>
<keyword evidence="6" id="KW-1185">Reference proteome</keyword>
<dbReference type="SUPFAM" id="SSF48452">
    <property type="entry name" value="TPR-like"/>
    <property type="match status" value="1"/>
</dbReference>
<dbReference type="InterPro" id="IPR027417">
    <property type="entry name" value="P-loop_NTPase"/>
</dbReference>